<evidence type="ECO:0000313" key="2">
    <source>
        <dbReference type="EMBL" id="TDH70495.1"/>
    </source>
</evidence>
<accession>A0A976FPQ3</accession>
<protein>
    <submittedName>
        <fullName evidence="2">Uncharacterized protein</fullName>
    </submittedName>
</protein>
<feature type="region of interest" description="Disordered" evidence="1">
    <location>
        <begin position="74"/>
        <end position="94"/>
    </location>
</feature>
<dbReference type="EMBL" id="SHOA02000014">
    <property type="protein sequence ID" value="TDH70495.1"/>
    <property type="molecule type" value="Genomic_DNA"/>
</dbReference>
<dbReference type="GeneID" id="94353543"/>
<proteinExistence type="predicted"/>
<name>A0A976FPQ3_BRELC</name>
<dbReference type="AlphaFoldDB" id="A0A976FPQ3"/>
<feature type="compositionally biased region" description="Low complexity" evidence="1">
    <location>
        <begin position="74"/>
        <end position="84"/>
    </location>
</feature>
<feature type="compositionally biased region" description="Polar residues" evidence="1">
    <location>
        <begin position="110"/>
        <end position="121"/>
    </location>
</feature>
<keyword evidence="3" id="KW-1185">Reference proteome</keyword>
<dbReference type="KEGG" id="blac:94353543"/>
<feature type="region of interest" description="Disordered" evidence="1">
    <location>
        <begin position="102"/>
        <end position="121"/>
    </location>
</feature>
<reference evidence="2 3" key="1">
    <citation type="journal article" date="2021" name="Genome Biol.">
        <title>AFLAP: assembly-free linkage analysis pipeline using k-mers from genome sequencing data.</title>
        <authorList>
            <person name="Fletcher K."/>
            <person name="Zhang L."/>
            <person name="Gil J."/>
            <person name="Han R."/>
            <person name="Cavanaugh K."/>
            <person name="Michelmore R."/>
        </authorList>
    </citation>
    <scope>NUCLEOTIDE SEQUENCE [LARGE SCALE GENOMIC DNA]</scope>
    <source>
        <strain evidence="2 3">SF5</strain>
    </source>
</reference>
<organism evidence="2 3">
    <name type="scientific">Bremia lactucae</name>
    <name type="common">Lettuce downy mildew</name>
    <dbReference type="NCBI Taxonomy" id="4779"/>
    <lineage>
        <taxon>Eukaryota</taxon>
        <taxon>Sar</taxon>
        <taxon>Stramenopiles</taxon>
        <taxon>Oomycota</taxon>
        <taxon>Peronosporomycetes</taxon>
        <taxon>Peronosporales</taxon>
        <taxon>Peronosporaceae</taxon>
        <taxon>Bremia</taxon>
    </lineage>
</organism>
<dbReference type="Proteomes" id="UP000294530">
    <property type="component" value="Unassembled WGS sequence"/>
</dbReference>
<evidence type="ECO:0000313" key="3">
    <source>
        <dbReference type="Proteomes" id="UP000294530"/>
    </source>
</evidence>
<comment type="caution">
    <text evidence="2">The sequence shown here is derived from an EMBL/GenBank/DDBJ whole genome shotgun (WGS) entry which is preliminary data.</text>
</comment>
<gene>
    <name evidence="2" type="ORF">CCR75_009836</name>
</gene>
<dbReference type="RefSeq" id="XP_067819994.1">
    <property type="nucleotide sequence ID" value="XM_067967872.1"/>
</dbReference>
<evidence type="ECO:0000256" key="1">
    <source>
        <dbReference type="SAM" id="MobiDB-lite"/>
    </source>
</evidence>
<sequence length="121" mass="13032">MQSQIDLDVTLRIDDLDQGEIVGMTSCPSDDGEAPFPRERVDTFETETLQSSSNPAVLSFALIPYDLSTDAHDAQAAARATNQHEQLSRARKAPLNASAAVAAAASPSSFQRTRLNSRSLK</sequence>